<evidence type="ECO:0000313" key="1">
    <source>
        <dbReference type="EMBL" id="AFH94441.1"/>
    </source>
</evidence>
<dbReference type="GeneID" id="93520798"/>
<dbReference type="HOGENOM" id="CLU_150514_0_0_6"/>
<name>A0A140NNG6_PROSM</name>
<reference evidence="1 2" key="1">
    <citation type="journal article" date="2012" name="J. Bacteriol.">
        <title>Complete Genome Sequence of Providencia stuartii Clinical Isolate MRSN 2154.</title>
        <authorList>
            <person name="Clifford R.J."/>
            <person name="Hang J."/>
            <person name="Riley M.C."/>
            <person name="Onmus-Leone F."/>
            <person name="Kuschner R.A."/>
            <person name="Lesho E.P."/>
            <person name="Waterman P.E."/>
        </authorList>
    </citation>
    <scope>NUCLEOTIDE SEQUENCE [LARGE SCALE GENOMIC DNA]</scope>
    <source>
        <strain evidence="1 2">MRSN 2154</strain>
    </source>
</reference>
<dbReference type="Proteomes" id="UP000005012">
    <property type="component" value="Chromosome"/>
</dbReference>
<dbReference type="KEGG" id="psi:S70_12990"/>
<organism evidence="1 2">
    <name type="scientific">Providencia stuartii (strain MRSN 2154)</name>
    <dbReference type="NCBI Taxonomy" id="1157951"/>
    <lineage>
        <taxon>Bacteria</taxon>
        <taxon>Pseudomonadati</taxon>
        <taxon>Pseudomonadota</taxon>
        <taxon>Gammaproteobacteria</taxon>
        <taxon>Enterobacterales</taxon>
        <taxon>Morganellaceae</taxon>
        <taxon>Providencia</taxon>
    </lineage>
</organism>
<dbReference type="RefSeq" id="WP_014657427.1">
    <property type="nucleotide sequence ID" value="NC_017731.1"/>
</dbReference>
<dbReference type="EMBL" id="CP003488">
    <property type="protein sequence ID" value="AFH94441.1"/>
    <property type="molecule type" value="Genomic_DNA"/>
</dbReference>
<accession>A0A140NNG6</accession>
<evidence type="ECO:0000313" key="2">
    <source>
        <dbReference type="Proteomes" id="UP000005012"/>
    </source>
</evidence>
<reference evidence="2" key="2">
    <citation type="submission" date="2012-04" db="EMBL/GenBank/DDBJ databases">
        <title>Complete genome sequence of Providencia stuartii clinical isolate MRSN 2154.</title>
        <authorList>
            <person name="Clifford R.J."/>
            <person name="Hang J."/>
            <person name="Riley M.C."/>
            <person name="Onmus-Leone F."/>
            <person name="Kuschner R.A."/>
            <person name="Lesho E.P."/>
            <person name="Waterman P.E."/>
        </authorList>
    </citation>
    <scope>NUCLEOTIDE SEQUENCE [LARGE SCALE GENOMIC DNA]</scope>
    <source>
        <strain evidence="2">MRSN 2154</strain>
    </source>
</reference>
<dbReference type="AlphaFoldDB" id="A0A140NNG6"/>
<gene>
    <name evidence="1" type="ordered locus">S70_12990</name>
</gene>
<proteinExistence type="predicted"/>
<sequence>MQESLVVFGDMPLSGIQLRSIKYDRAVLSLSLIKPDEELSLIFEWIYSFRVTDEGDLLKMLDHFNGQMTTGVYKVKNSSYLEWFHEQSENIHNDIIEHYLIVTLDEVVEVLAAVEPIIKTV</sequence>
<dbReference type="PATRIC" id="fig|1157951.4.peg.2617"/>
<protein>
    <submittedName>
        <fullName evidence="1">Uncharacterized protein</fullName>
    </submittedName>
</protein>